<name>A0ACB6ZF39_THEGA</name>
<keyword evidence="2" id="KW-1185">Reference proteome</keyword>
<accession>A0ACB6ZF39</accession>
<dbReference type="EMBL" id="MU118015">
    <property type="protein sequence ID" value="KAF9648370.1"/>
    <property type="molecule type" value="Genomic_DNA"/>
</dbReference>
<comment type="caution">
    <text evidence="1">The sequence shown here is derived from an EMBL/GenBank/DDBJ whole genome shotgun (WGS) entry which is preliminary data.</text>
</comment>
<evidence type="ECO:0000313" key="1">
    <source>
        <dbReference type="EMBL" id="KAF9648370.1"/>
    </source>
</evidence>
<reference evidence="1" key="2">
    <citation type="journal article" date="2020" name="Nat. Commun.">
        <title>Large-scale genome sequencing of mycorrhizal fungi provides insights into the early evolution of symbiotic traits.</title>
        <authorList>
            <person name="Miyauchi S."/>
            <person name="Kiss E."/>
            <person name="Kuo A."/>
            <person name="Drula E."/>
            <person name="Kohler A."/>
            <person name="Sanchez-Garcia M."/>
            <person name="Morin E."/>
            <person name="Andreopoulos B."/>
            <person name="Barry K.W."/>
            <person name="Bonito G."/>
            <person name="Buee M."/>
            <person name="Carver A."/>
            <person name="Chen C."/>
            <person name="Cichocki N."/>
            <person name="Clum A."/>
            <person name="Culley D."/>
            <person name="Crous P.W."/>
            <person name="Fauchery L."/>
            <person name="Girlanda M."/>
            <person name="Hayes R.D."/>
            <person name="Keri Z."/>
            <person name="LaButti K."/>
            <person name="Lipzen A."/>
            <person name="Lombard V."/>
            <person name="Magnuson J."/>
            <person name="Maillard F."/>
            <person name="Murat C."/>
            <person name="Nolan M."/>
            <person name="Ohm R.A."/>
            <person name="Pangilinan J."/>
            <person name="Pereira M.F."/>
            <person name="Perotto S."/>
            <person name="Peter M."/>
            <person name="Pfister S."/>
            <person name="Riley R."/>
            <person name="Sitrit Y."/>
            <person name="Stielow J.B."/>
            <person name="Szollosi G."/>
            <person name="Zifcakova L."/>
            <person name="Stursova M."/>
            <person name="Spatafora J.W."/>
            <person name="Tedersoo L."/>
            <person name="Vaario L.M."/>
            <person name="Yamada A."/>
            <person name="Yan M."/>
            <person name="Wang P."/>
            <person name="Xu J."/>
            <person name="Bruns T."/>
            <person name="Baldrian P."/>
            <person name="Vilgalys R."/>
            <person name="Dunand C."/>
            <person name="Henrissat B."/>
            <person name="Grigoriev I.V."/>
            <person name="Hibbett D."/>
            <person name="Nagy L.G."/>
            <person name="Martin F.M."/>
        </authorList>
    </citation>
    <scope>NUCLEOTIDE SEQUENCE</scope>
    <source>
        <strain evidence="1">P2</strain>
    </source>
</reference>
<sequence length="222" mass="25339">MALNVWKITPERAAVRLVRAILRDSPSPLTTKEIYKEAVRREVRRAYPHPPTVIASASAQQPGKLVKKRGVVHLPPAPPHPENAIRSVRYLKTIVLPHMRDKIQEIEKFHAVRTLSDEEIQHRLATMSKSARKAKGDSLPTTTDVWLWKARERPSPPPEPKREKPAFGIEVGVGGDWSHLNKRRQRARVEKVARDVTWLKDLVNIRRERAVLEKAAEKETTA</sequence>
<evidence type="ECO:0000313" key="2">
    <source>
        <dbReference type="Proteomes" id="UP000886501"/>
    </source>
</evidence>
<reference evidence="1" key="1">
    <citation type="submission" date="2019-10" db="EMBL/GenBank/DDBJ databases">
        <authorList>
            <consortium name="DOE Joint Genome Institute"/>
            <person name="Kuo A."/>
            <person name="Miyauchi S."/>
            <person name="Kiss E."/>
            <person name="Drula E."/>
            <person name="Kohler A."/>
            <person name="Sanchez-Garcia M."/>
            <person name="Andreopoulos B."/>
            <person name="Barry K.W."/>
            <person name="Bonito G."/>
            <person name="Buee M."/>
            <person name="Carver A."/>
            <person name="Chen C."/>
            <person name="Cichocki N."/>
            <person name="Clum A."/>
            <person name="Culley D."/>
            <person name="Crous P.W."/>
            <person name="Fauchery L."/>
            <person name="Girlanda M."/>
            <person name="Hayes R."/>
            <person name="Keri Z."/>
            <person name="Labutti K."/>
            <person name="Lipzen A."/>
            <person name="Lombard V."/>
            <person name="Magnuson J."/>
            <person name="Maillard F."/>
            <person name="Morin E."/>
            <person name="Murat C."/>
            <person name="Nolan M."/>
            <person name="Ohm R."/>
            <person name="Pangilinan J."/>
            <person name="Pereira M."/>
            <person name="Perotto S."/>
            <person name="Peter M."/>
            <person name="Riley R."/>
            <person name="Sitrit Y."/>
            <person name="Stielow B."/>
            <person name="Szollosi G."/>
            <person name="Zifcakova L."/>
            <person name="Stursova M."/>
            <person name="Spatafora J.W."/>
            <person name="Tedersoo L."/>
            <person name="Vaario L.-M."/>
            <person name="Yamada A."/>
            <person name="Yan M."/>
            <person name="Wang P."/>
            <person name="Xu J."/>
            <person name="Bruns T."/>
            <person name="Baldrian P."/>
            <person name="Vilgalys R."/>
            <person name="Henrissat B."/>
            <person name="Grigoriev I.V."/>
            <person name="Hibbett D."/>
            <person name="Nagy L.G."/>
            <person name="Martin F.M."/>
        </authorList>
    </citation>
    <scope>NUCLEOTIDE SEQUENCE</scope>
    <source>
        <strain evidence="1">P2</strain>
    </source>
</reference>
<dbReference type="Proteomes" id="UP000886501">
    <property type="component" value="Unassembled WGS sequence"/>
</dbReference>
<gene>
    <name evidence="1" type="ORF">BDM02DRAFT_2293867</name>
</gene>
<proteinExistence type="predicted"/>
<organism evidence="1 2">
    <name type="scientific">Thelephora ganbajun</name>
    <name type="common">Ganba fungus</name>
    <dbReference type="NCBI Taxonomy" id="370292"/>
    <lineage>
        <taxon>Eukaryota</taxon>
        <taxon>Fungi</taxon>
        <taxon>Dikarya</taxon>
        <taxon>Basidiomycota</taxon>
        <taxon>Agaricomycotina</taxon>
        <taxon>Agaricomycetes</taxon>
        <taxon>Thelephorales</taxon>
        <taxon>Thelephoraceae</taxon>
        <taxon>Thelephora</taxon>
    </lineage>
</organism>
<protein>
    <submittedName>
        <fullName evidence="1">Uncharacterized protein</fullName>
    </submittedName>
</protein>